<reference evidence="7" key="1">
    <citation type="journal article" date="2023" name="Int. J. Syst. Evol. Microbiol.">
        <title>Mesoterricola silvestris gen. nov., sp. nov., Mesoterricola sediminis sp. nov., Geothrix oryzae sp. nov., Geothrix edaphica sp. nov., Geothrix rubra sp. nov., and Geothrix limicola sp. nov., six novel members of Acidobacteriota isolated from soils.</title>
        <authorList>
            <person name="Itoh H."/>
            <person name="Sugisawa Y."/>
            <person name="Mise K."/>
            <person name="Xu Z."/>
            <person name="Kuniyasu M."/>
            <person name="Ushijima N."/>
            <person name="Kawano K."/>
            <person name="Kobayashi E."/>
            <person name="Shiratori Y."/>
            <person name="Masuda Y."/>
            <person name="Senoo K."/>
        </authorList>
    </citation>
    <scope>NUCLEOTIDE SEQUENCE [LARGE SCALE GENOMIC DNA]</scope>
    <source>
        <strain evidence="7">W79</strain>
    </source>
</reference>
<feature type="domain" description="HTH tetR-type" evidence="5">
    <location>
        <begin position="16"/>
        <end position="76"/>
    </location>
</feature>
<protein>
    <submittedName>
        <fullName evidence="6">TetR family transcriptional regulator</fullName>
    </submittedName>
</protein>
<gene>
    <name evidence="6" type="ORF">METEAL_33290</name>
</gene>
<keyword evidence="1" id="KW-0805">Transcription regulation</keyword>
<dbReference type="InterPro" id="IPR050109">
    <property type="entry name" value="HTH-type_TetR-like_transc_reg"/>
</dbReference>
<evidence type="ECO:0000256" key="1">
    <source>
        <dbReference type="ARBA" id="ARBA00023015"/>
    </source>
</evidence>
<sequence>MPTRPPANPVKARDAAATRKRILAAVGTLLSREGFGALGVNAVAREAGVDKVLIYRYFGGIDQLTEAWASEMDFWPSVEEIVGDSPEPEPAALAAGMLIRHLQALRKRPLTLEVMAWEAVERHPLTRVLDRVREARSGQLMEALPEHLRGRGGDLPAVSALLGAGLQHLLLRARTVERYNGVPLGSPEGWERIEAAVHALCEGLLGRTESRR</sequence>
<dbReference type="EMBL" id="AP027080">
    <property type="protein sequence ID" value="BDU74155.1"/>
    <property type="molecule type" value="Genomic_DNA"/>
</dbReference>
<keyword evidence="3" id="KW-0804">Transcription</keyword>
<evidence type="ECO:0000313" key="6">
    <source>
        <dbReference type="EMBL" id="BDU74155.1"/>
    </source>
</evidence>
<dbReference type="RefSeq" id="WP_316412826.1">
    <property type="nucleotide sequence ID" value="NZ_AP027080.1"/>
</dbReference>
<keyword evidence="2 4" id="KW-0238">DNA-binding</keyword>
<organism evidence="6 7">
    <name type="scientific">Mesoterricola silvestris</name>
    <dbReference type="NCBI Taxonomy" id="2927979"/>
    <lineage>
        <taxon>Bacteria</taxon>
        <taxon>Pseudomonadati</taxon>
        <taxon>Acidobacteriota</taxon>
        <taxon>Holophagae</taxon>
        <taxon>Holophagales</taxon>
        <taxon>Holophagaceae</taxon>
        <taxon>Mesoterricola</taxon>
    </lineage>
</organism>
<keyword evidence="7" id="KW-1185">Reference proteome</keyword>
<dbReference type="SUPFAM" id="SSF46689">
    <property type="entry name" value="Homeodomain-like"/>
    <property type="match status" value="1"/>
</dbReference>
<dbReference type="InterPro" id="IPR009057">
    <property type="entry name" value="Homeodomain-like_sf"/>
</dbReference>
<evidence type="ECO:0000313" key="7">
    <source>
        <dbReference type="Proteomes" id="UP001238179"/>
    </source>
</evidence>
<dbReference type="GO" id="GO:0000976">
    <property type="term" value="F:transcription cis-regulatory region binding"/>
    <property type="evidence" value="ECO:0007669"/>
    <property type="project" value="TreeGrafter"/>
</dbReference>
<dbReference type="KEGG" id="msil:METEAL_33290"/>
<evidence type="ECO:0000256" key="2">
    <source>
        <dbReference type="ARBA" id="ARBA00023125"/>
    </source>
</evidence>
<proteinExistence type="predicted"/>
<name>A0AA48GR35_9BACT</name>
<dbReference type="PRINTS" id="PR00455">
    <property type="entry name" value="HTHTETR"/>
</dbReference>
<dbReference type="Proteomes" id="UP001238179">
    <property type="component" value="Chromosome"/>
</dbReference>
<dbReference type="GO" id="GO:0003700">
    <property type="term" value="F:DNA-binding transcription factor activity"/>
    <property type="evidence" value="ECO:0007669"/>
    <property type="project" value="TreeGrafter"/>
</dbReference>
<accession>A0AA48GR35</accession>
<evidence type="ECO:0000256" key="3">
    <source>
        <dbReference type="ARBA" id="ARBA00023163"/>
    </source>
</evidence>
<dbReference type="PANTHER" id="PTHR30055:SF234">
    <property type="entry name" value="HTH-TYPE TRANSCRIPTIONAL REGULATOR BETI"/>
    <property type="match status" value="1"/>
</dbReference>
<evidence type="ECO:0000256" key="4">
    <source>
        <dbReference type="PROSITE-ProRule" id="PRU00335"/>
    </source>
</evidence>
<dbReference type="PROSITE" id="PS50977">
    <property type="entry name" value="HTH_TETR_2"/>
    <property type="match status" value="1"/>
</dbReference>
<feature type="DNA-binding region" description="H-T-H motif" evidence="4">
    <location>
        <begin position="39"/>
        <end position="58"/>
    </location>
</feature>
<dbReference type="InterPro" id="IPR001647">
    <property type="entry name" value="HTH_TetR"/>
</dbReference>
<evidence type="ECO:0000259" key="5">
    <source>
        <dbReference type="PROSITE" id="PS50977"/>
    </source>
</evidence>
<dbReference type="PANTHER" id="PTHR30055">
    <property type="entry name" value="HTH-TYPE TRANSCRIPTIONAL REGULATOR RUTR"/>
    <property type="match status" value="1"/>
</dbReference>
<dbReference type="Gene3D" id="1.10.357.10">
    <property type="entry name" value="Tetracycline Repressor, domain 2"/>
    <property type="match status" value="1"/>
</dbReference>
<dbReference type="Pfam" id="PF00440">
    <property type="entry name" value="TetR_N"/>
    <property type="match status" value="1"/>
</dbReference>
<dbReference type="AlphaFoldDB" id="A0AA48GR35"/>